<dbReference type="CDD" id="cd03673">
    <property type="entry name" value="NUDIX_Ap6A_hydrolase"/>
    <property type="match status" value="1"/>
</dbReference>
<dbReference type="Gene3D" id="3.40.50.1240">
    <property type="entry name" value="Phosphoglycerate mutase-like"/>
    <property type="match status" value="1"/>
</dbReference>
<evidence type="ECO:0000313" key="3">
    <source>
        <dbReference type="EMBL" id="MBR7833592.1"/>
    </source>
</evidence>
<proteinExistence type="predicted"/>
<dbReference type="PANTHER" id="PTHR21340">
    <property type="entry name" value="DIADENOSINE 5,5-P1,P4-TETRAPHOSPHATE PYROPHOSPHOHYDROLASE MUTT"/>
    <property type="match status" value="1"/>
</dbReference>
<dbReference type="Proteomes" id="UP000675781">
    <property type="component" value="Unassembled WGS sequence"/>
</dbReference>
<evidence type="ECO:0000259" key="2">
    <source>
        <dbReference type="PROSITE" id="PS51462"/>
    </source>
</evidence>
<dbReference type="GO" id="GO:0006167">
    <property type="term" value="P:AMP biosynthetic process"/>
    <property type="evidence" value="ECO:0007669"/>
    <property type="project" value="TreeGrafter"/>
</dbReference>
<dbReference type="SUPFAM" id="SSF53254">
    <property type="entry name" value="Phosphoglycerate mutase-like"/>
    <property type="match status" value="1"/>
</dbReference>
<dbReference type="InterPro" id="IPR029033">
    <property type="entry name" value="His_PPase_superfam"/>
</dbReference>
<dbReference type="InterPro" id="IPR051325">
    <property type="entry name" value="Nudix_hydrolase_domain"/>
</dbReference>
<dbReference type="SMART" id="SM00855">
    <property type="entry name" value="PGAM"/>
    <property type="match status" value="1"/>
</dbReference>
<dbReference type="SUPFAM" id="SSF55811">
    <property type="entry name" value="Nudix"/>
    <property type="match status" value="1"/>
</dbReference>
<dbReference type="GO" id="GO:0006754">
    <property type="term" value="P:ATP biosynthetic process"/>
    <property type="evidence" value="ECO:0007669"/>
    <property type="project" value="TreeGrafter"/>
</dbReference>
<dbReference type="Pfam" id="PF00293">
    <property type="entry name" value="NUDIX"/>
    <property type="match status" value="1"/>
</dbReference>
<sequence>MATHMIDSGRIKAAGALLWRDGAHGPEIALIHRERYDDWSFPKGKAEPGEHALVTALREVQEETGHRAVFGRRLPNTEYEVLGRPKRVRYWAGRSVEEVEFTPNEEVDRLEWFGPEAAAARLTNPLDHGVLEVFLAAPAHTFPVILQRHAKAEHRGPLYRDDLARPLAPHGRQQALSLAELLAGYGRLRVVSSPAVRCVATVRPYTDLRALTLETDAALTEQSYVHAPRAVVAWLKDLVARREGTVVCTHGPLLDELIAAVLYSPDLGGSVRLDDGPTLQGKPWDPATADQWANESIAPGGAWVLHFAVDTDRTGLVAVDKLKP</sequence>
<reference evidence="3" key="1">
    <citation type="submission" date="2021-04" db="EMBL/GenBank/DDBJ databases">
        <title>Genome based classification of Actinospica acidithermotolerans sp. nov., an actinobacterium isolated from an Indonesian hot spring.</title>
        <authorList>
            <person name="Kusuma A.B."/>
            <person name="Putra K.E."/>
            <person name="Nafisah S."/>
            <person name="Loh J."/>
            <person name="Nouioui I."/>
            <person name="Goodfellow M."/>
        </authorList>
    </citation>
    <scope>NUCLEOTIDE SEQUENCE</scope>
    <source>
        <strain evidence="3">CSCA 57</strain>
    </source>
</reference>
<dbReference type="Gene3D" id="3.90.79.10">
    <property type="entry name" value="Nucleoside Triphosphate Pyrophosphohydrolase"/>
    <property type="match status" value="1"/>
</dbReference>
<dbReference type="AlphaFoldDB" id="A0A941IPX5"/>
<protein>
    <submittedName>
        <fullName evidence="3">NUDIX hydrolase</fullName>
    </submittedName>
</protein>
<dbReference type="InterPro" id="IPR013078">
    <property type="entry name" value="His_Pase_superF_clade-1"/>
</dbReference>
<dbReference type="PROSITE" id="PS00893">
    <property type="entry name" value="NUDIX_BOX"/>
    <property type="match status" value="1"/>
</dbReference>
<dbReference type="CDD" id="cd07067">
    <property type="entry name" value="HP_PGM_like"/>
    <property type="match status" value="1"/>
</dbReference>
<keyword evidence="4" id="KW-1185">Reference proteome</keyword>
<dbReference type="InterPro" id="IPR020084">
    <property type="entry name" value="NUDIX_hydrolase_CS"/>
</dbReference>
<feature type="domain" description="Nudix hydrolase" evidence="2">
    <location>
        <begin position="9"/>
        <end position="136"/>
    </location>
</feature>
<dbReference type="EMBL" id="JAGSOG010000034">
    <property type="protein sequence ID" value="MBR7833592.1"/>
    <property type="molecule type" value="Genomic_DNA"/>
</dbReference>
<evidence type="ECO:0000256" key="1">
    <source>
        <dbReference type="ARBA" id="ARBA00022801"/>
    </source>
</evidence>
<dbReference type="GO" id="GO:0004081">
    <property type="term" value="F:bis(5'-nucleosyl)-tetraphosphatase (asymmetrical) activity"/>
    <property type="evidence" value="ECO:0007669"/>
    <property type="project" value="TreeGrafter"/>
</dbReference>
<dbReference type="RefSeq" id="WP_212528109.1">
    <property type="nucleotide sequence ID" value="NZ_JAGSOG010000034.1"/>
</dbReference>
<dbReference type="Pfam" id="PF00300">
    <property type="entry name" value="His_Phos_1"/>
    <property type="match status" value="1"/>
</dbReference>
<keyword evidence="1 3" id="KW-0378">Hydrolase</keyword>
<dbReference type="PROSITE" id="PS51462">
    <property type="entry name" value="NUDIX"/>
    <property type="match status" value="1"/>
</dbReference>
<dbReference type="InterPro" id="IPR000086">
    <property type="entry name" value="NUDIX_hydrolase_dom"/>
</dbReference>
<gene>
    <name evidence="3" type="ORF">KDL01_09965</name>
</gene>
<comment type="caution">
    <text evidence="3">The sequence shown here is derived from an EMBL/GenBank/DDBJ whole genome shotgun (WGS) entry which is preliminary data.</text>
</comment>
<dbReference type="InterPro" id="IPR015797">
    <property type="entry name" value="NUDIX_hydrolase-like_dom_sf"/>
</dbReference>
<name>A0A941IPX5_9ACTN</name>
<evidence type="ECO:0000313" key="4">
    <source>
        <dbReference type="Proteomes" id="UP000675781"/>
    </source>
</evidence>
<dbReference type="PANTHER" id="PTHR21340:SF0">
    <property type="entry name" value="BIS(5'-NUCLEOSYL)-TETRAPHOSPHATASE [ASYMMETRICAL]"/>
    <property type="match status" value="1"/>
</dbReference>
<accession>A0A941IPX5</accession>
<organism evidence="3 4">
    <name type="scientific">Actinospica durhamensis</name>
    <dbReference type="NCBI Taxonomy" id="1508375"/>
    <lineage>
        <taxon>Bacteria</taxon>
        <taxon>Bacillati</taxon>
        <taxon>Actinomycetota</taxon>
        <taxon>Actinomycetes</taxon>
        <taxon>Catenulisporales</taxon>
        <taxon>Actinospicaceae</taxon>
        <taxon>Actinospica</taxon>
    </lineage>
</organism>